<dbReference type="EMBL" id="JACIEJ010000014">
    <property type="protein sequence ID" value="MBB3987935.1"/>
    <property type="molecule type" value="Genomic_DNA"/>
</dbReference>
<evidence type="ECO:0000313" key="3">
    <source>
        <dbReference type="Proteomes" id="UP000541426"/>
    </source>
</evidence>
<reference evidence="2 3" key="1">
    <citation type="submission" date="2020-08" db="EMBL/GenBank/DDBJ databases">
        <title>Genomic Encyclopedia of Type Strains, Phase IV (KMG-IV): sequencing the most valuable type-strain genomes for metagenomic binning, comparative biology and taxonomic classification.</title>
        <authorList>
            <person name="Goeker M."/>
        </authorList>
    </citation>
    <scope>NUCLEOTIDE SEQUENCE [LARGE SCALE GENOMIC DNA]</scope>
    <source>
        <strain evidence="2 3">DSM 102235</strain>
    </source>
</reference>
<proteinExistence type="predicted"/>
<feature type="region of interest" description="Disordered" evidence="1">
    <location>
        <begin position="1"/>
        <end position="21"/>
    </location>
</feature>
<dbReference type="AlphaFoldDB" id="A0A7W6GU90"/>
<organism evidence="2 3">
    <name type="scientific">Sagittula marina</name>
    <dbReference type="NCBI Taxonomy" id="943940"/>
    <lineage>
        <taxon>Bacteria</taxon>
        <taxon>Pseudomonadati</taxon>
        <taxon>Pseudomonadota</taxon>
        <taxon>Alphaproteobacteria</taxon>
        <taxon>Rhodobacterales</taxon>
        <taxon>Roseobacteraceae</taxon>
        <taxon>Sagittula</taxon>
    </lineage>
</organism>
<keyword evidence="3" id="KW-1185">Reference proteome</keyword>
<comment type="caution">
    <text evidence="2">The sequence shown here is derived from an EMBL/GenBank/DDBJ whole genome shotgun (WGS) entry which is preliminary data.</text>
</comment>
<protein>
    <submittedName>
        <fullName evidence="2">Uncharacterized protein</fullName>
    </submittedName>
</protein>
<gene>
    <name evidence="2" type="ORF">GGQ68_004289</name>
</gene>
<dbReference type="Proteomes" id="UP000541426">
    <property type="component" value="Unassembled WGS sequence"/>
</dbReference>
<name>A0A7W6GU90_9RHOB</name>
<evidence type="ECO:0000313" key="2">
    <source>
        <dbReference type="EMBL" id="MBB3987935.1"/>
    </source>
</evidence>
<dbReference type="RefSeq" id="WP_183969376.1">
    <property type="nucleotide sequence ID" value="NZ_BAABBZ010000055.1"/>
</dbReference>
<sequence length="316" mass="33877">MTEEPDVTGEPDSEVVPEVPEDPNVYLTQADAEGLQLNSITYDADTGDLVLNNLDFDDTNPYSADGAVSASFTGEGSGFRAYRNNIGPDEYYAVFRLTDEGYGQVAASGSRSEVFDRAFDTGGAGAERLVGSGQLPDTNATYVFNGEYAGVRTIRPDDRAGPTEDIQYVTGTTQLTVDIQDFDTTGSVRGLVFDRTVFDAMGVPVGDRSMGEANVGDTTFIRLDRTDIDFDNWTIVSGDAQLVHVSATSNRPTPREDNGTTDGRWEGLFVGPNGEEVVGIVVVEDTTPISIGIDPDTGLYNDVEIVREVGGFVGSR</sequence>
<accession>A0A7W6GU90</accession>
<evidence type="ECO:0000256" key="1">
    <source>
        <dbReference type="SAM" id="MobiDB-lite"/>
    </source>
</evidence>